<dbReference type="OrthoDB" id="5876800at2759"/>
<evidence type="ECO:0000256" key="12">
    <source>
        <dbReference type="ARBA" id="ARBA00023002"/>
    </source>
</evidence>
<keyword evidence="14" id="KW-0805">Transcription regulation</keyword>
<keyword evidence="7" id="KW-0479">Metal-binding</keyword>
<keyword evidence="16" id="KW-0539">Nucleus</keyword>
<name>A0A0G2EAX2_PHACM</name>
<dbReference type="PROSITE" id="PS01359">
    <property type="entry name" value="ZF_PHD_1"/>
    <property type="match status" value="1"/>
</dbReference>
<dbReference type="InterPro" id="IPR001965">
    <property type="entry name" value="Znf_PHD"/>
</dbReference>
<dbReference type="SMART" id="SM00249">
    <property type="entry name" value="PHD"/>
    <property type="match status" value="1"/>
</dbReference>
<evidence type="ECO:0000259" key="21">
    <source>
        <dbReference type="PROSITE" id="PS50016"/>
    </source>
</evidence>
<dbReference type="InterPro" id="IPR011011">
    <property type="entry name" value="Znf_FYVE_PHD"/>
</dbReference>
<dbReference type="InterPro" id="IPR019786">
    <property type="entry name" value="Zinc_finger_PHD-type_CS"/>
</dbReference>
<keyword evidence="10" id="KW-0156">Chromatin regulator</keyword>
<evidence type="ECO:0000256" key="19">
    <source>
        <dbReference type="PROSITE-ProRule" id="PRU00146"/>
    </source>
</evidence>
<comment type="caution">
    <text evidence="23">The sequence shown here is derived from an EMBL/GenBank/DDBJ whole genome shotgun (WGS) entry which is preliminary data.</text>
</comment>
<feature type="region of interest" description="Disordered" evidence="20">
    <location>
        <begin position="1046"/>
        <end position="1082"/>
    </location>
</feature>
<feature type="compositionally biased region" description="Basic and acidic residues" evidence="20">
    <location>
        <begin position="180"/>
        <end position="201"/>
    </location>
</feature>
<feature type="compositionally biased region" description="Low complexity" evidence="20">
    <location>
        <begin position="1452"/>
        <end position="1487"/>
    </location>
</feature>
<comment type="function">
    <text evidence="2">Histone demethylase that specifically demethylates 'Lys-36' of histone H3, thereby playing a central role in histone code.</text>
</comment>
<keyword evidence="13" id="KW-0408">Iron</keyword>
<accession>A0A0G2EAX2</accession>
<gene>
    <name evidence="23" type="ORF">UCRPC4_g04256</name>
</gene>
<evidence type="ECO:0000256" key="7">
    <source>
        <dbReference type="ARBA" id="ARBA00022723"/>
    </source>
</evidence>
<feature type="compositionally biased region" description="Low complexity" evidence="20">
    <location>
        <begin position="1002"/>
        <end position="1014"/>
    </location>
</feature>
<feature type="domain" description="PHD-type" evidence="21">
    <location>
        <begin position="400"/>
        <end position="461"/>
    </location>
</feature>
<feature type="region of interest" description="Disordered" evidence="20">
    <location>
        <begin position="1155"/>
        <end position="1232"/>
    </location>
</feature>
<feature type="compositionally biased region" description="Basic and acidic residues" evidence="20">
    <location>
        <begin position="1436"/>
        <end position="1451"/>
    </location>
</feature>
<evidence type="ECO:0000313" key="24">
    <source>
        <dbReference type="Proteomes" id="UP000053317"/>
    </source>
</evidence>
<dbReference type="GO" id="GO:0008270">
    <property type="term" value="F:zinc ion binding"/>
    <property type="evidence" value="ECO:0007669"/>
    <property type="project" value="UniProtKB-KW"/>
</dbReference>
<keyword evidence="15" id="KW-0804">Transcription</keyword>
<protein>
    <recommendedName>
        <fullName evidence="6">JmjC domain-containing histone demethylation protein 1</fullName>
        <ecNumber evidence="5">1.14.11.27</ecNumber>
    </recommendedName>
    <alternativeName>
        <fullName evidence="17">[Histone-H3]-lysine-36 demethylase 1</fullName>
    </alternativeName>
</protein>
<keyword evidence="11" id="KW-0223">Dioxygenase</keyword>
<dbReference type="Proteomes" id="UP000053317">
    <property type="component" value="Unassembled WGS sequence"/>
</dbReference>
<evidence type="ECO:0000256" key="13">
    <source>
        <dbReference type="ARBA" id="ARBA00023004"/>
    </source>
</evidence>
<dbReference type="InterPro" id="IPR041070">
    <property type="entry name" value="JHD"/>
</dbReference>
<dbReference type="SUPFAM" id="SSF51197">
    <property type="entry name" value="Clavaminate synthase-like"/>
    <property type="match status" value="1"/>
</dbReference>
<evidence type="ECO:0000256" key="6">
    <source>
        <dbReference type="ARBA" id="ARBA00015153"/>
    </source>
</evidence>
<evidence type="ECO:0000259" key="22">
    <source>
        <dbReference type="PROSITE" id="PS51184"/>
    </source>
</evidence>
<dbReference type="SMART" id="SM00558">
    <property type="entry name" value="JmjC"/>
    <property type="match status" value="1"/>
</dbReference>
<dbReference type="Pfam" id="PF02373">
    <property type="entry name" value="JmjC"/>
    <property type="match status" value="1"/>
</dbReference>
<sequence>MSVTARRHPSHWKTTQGGLRPPRYTTPPPLDSKRYVEPISPTTVAPYTADGTPMQDYANWNGRYQETASAQGLGLSFGYQNGNQYENAHNSVHQNGQSPLVATSVEWSPYLRNAQLVGHHRAYSPAAGSPDAINPHRGHHRSGSTIDTLATVALATSPTFAHTSPVEQGPWSRAQTPPKAFDESDYHERPAKRAKSEKLRSPMVGRKDIRPATSHVASYDSMRNDAELLLNFARPAMNNSHWTPYADSKSMTLPMSTFADPERPPHSPLTPPPAPLLPLASPVHSPTIFESGPVPIEFEGQALDDEHAPALEHIDKQSATLAREVQPHPRENKDATRSLKHETIEQQEAGHIERAGQITTSVKPTPVYARSDPGSSQDFPTVTETSSKETRPRKKKATTESICGKCNQTQLIVADVDQGATEEWIECNGCNKWYHYFCVDLKDEREVQSIDKFICSDCEPIHGPTTYVRKSSRARTMIDYAGLNEGVIQTSSETNEHLYSRALREGKMKCMSDNFARIRPELATIENLESWTGGWNRPIVIPAKWNPRSITHAKSLSLIERYDHKHSPSLEAFEQNDPEDDDYMSDREYEEVADVEQDCLDMVIPHGLTVPLVAELIGLDEKVVDVIDVKTQNGENKKWSMRRWAEYYTSQVPNKQIRNVISLEVSKYKLGRLIRRPKVVRDMDILDHVWPPELDSQFPAVQFYCLMSVADCYTDFHVDFGGSSVYYHIVKGKKTFFFIPPEEKNIRQYEDWCNSGQQHANFLGDLCSECRRVDLSEGDTMLIPAGWIHAVWTPEDSLVIGGNFLTRTNYDMQLRIWESEKKCKIDQKFRYPHFQKVMWFAAIKYMADDPVPEPVLQAFQSDSDYMFSRNTPVWQELTTKSAAEPGSSEYNARYYSKKEIGGLVALRDFLRRTTLISAGHLLEGVTVKSREAVKKSMPKGYGDPSQLIRVFAIWCAWKIGNVAAPEWVNQPDQPLQQTVAALIKKKKPEPPRLPPERQSARVQELAQAQAEAEAQAEAQAQAEVQAQAQALAQAEAGAETQLITVGLPPVTPGKRSFSEVSIKDEPVAKKPRTTPKSSGLGPKRVACDVCRKRRIRCRHKDEDQMNPDGVNYNSSVEVTPSGYGQLDGVNAEYPQGTISVYGEFAPMTTPVTQGSTTQAAFAAPTTKKAGRTRACDECRKSKRRCVHDENGKIDPIKLQEPSRPRGSGGAKRPRPSDEIPMKKAKRPSNGRDVSPAEAILVGQAQSALAQAGLSHGNGFSDDMIDPALMEMDQSKLMTNNGYYPANGNDVPHAAGDSATNQAIAALALEAQAQTQADISSLLDPQIFGPGDEVSQSMEPTDVNNTQRAVPSHDCSAPFASPPNSLLNEADIRENGNGPDSSSETITNSIEVSHDLLEAKNALNTPQSSSRHSSRQPKAAAPTTNSTTAPVPPTSSRRRESSGSHEGTKSDHTTNSTSTKTTTVTTATTITDVSGHHPSSSHPTSPMSNPRGRSGSANKLGRLSAGEIDADEESKKLIRELQAQDLGLRRRG</sequence>
<dbReference type="EC" id="1.14.11.27" evidence="5"/>
<evidence type="ECO:0000256" key="2">
    <source>
        <dbReference type="ARBA" id="ARBA00003909"/>
    </source>
</evidence>
<evidence type="ECO:0000256" key="8">
    <source>
        <dbReference type="ARBA" id="ARBA00022771"/>
    </source>
</evidence>
<feature type="compositionally biased region" description="Basic residues" evidence="20">
    <location>
        <begin position="1"/>
        <end position="11"/>
    </location>
</feature>
<dbReference type="Gene3D" id="2.60.120.650">
    <property type="entry name" value="Cupin"/>
    <property type="match status" value="2"/>
</dbReference>
<dbReference type="GO" id="GO:0140680">
    <property type="term" value="F:histone H3K36me/H3K36me2 demethylase activity"/>
    <property type="evidence" value="ECO:0007669"/>
    <property type="project" value="UniProtKB-EC"/>
</dbReference>
<dbReference type="InterPro" id="IPR001138">
    <property type="entry name" value="Zn2Cys6_DnaBD"/>
</dbReference>
<evidence type="ECO:0000256" key="4">
    <source>
        <dbReference type="ARBA" id="ARBA00008037"/>
    </source>
</evidence>
<dbReference type="GO" id="GO:0005634">
    <property type="term" value="C:nucleus"/>
    <property type="evidence" value="ECO:0007669"/>
    <property type="project" value="UniProtKB-SubCell"/>
</dbReference>
<dbReference type="GO" id="GO:0000981">
    <property type="term" value="F:DNA-binding transcription factor activity, RNA polymerase II-specific"/>
    <property type="evidence" value="ECO:0007669"/>
    <property type="project" value="InterPro"/>
</dbReference>
<dbReference type="InterPro" id="IPR050690">
    <property type="entry name" value="JHDM1_Histone_Demethylase"/>
</dbReference>
<evidence type="ECO:0000256" key="10">
    <source>
        <dbReference type="ARBA" id="ARBA00022853"/>
    </source>
</evidence>
<dbReference type="Pfam" id="PF00628">
    <property type="entry name" value="PHD"/>
    <property type="match status" value="1"/>
</dbReference>
<dbReference type="CDD" id="cd00067">
    <property type="entry name" value="GAL4"/>
    <property type="match status" value="1"/>
</dbReference>
<evidence type="ECO:0000256" key="17">
    <source>
        <dbReference type="ARBA" id="ARBA00031083"/>
    </source>
</evidence>
<keyword evidence="8 19" id="KW-0863">Zinc-finger</keyword>
<evidence type="ECO:0000256" key="14">
    <source>
        <dbReference type="ARBA" id="ARBA00023015"/>
    </source>
</evidence>
<feature type="region of interest" description="Disordered" evidence="20">
    <location>
        <begin position="1"/>
        <end position="37"/>
    </location>
</feature>
<feature type="compositionally biased region" description="Low complexity" evidence="20">
    <location>
        <begin position="1405"/>
        <end position="1428"/>
    </location>
</feature>
<feature type="region of interest" description="Disordered" evidence="20">
    <location>
        <begin position="1321"/>
        <end position="1513"/>
    </location>
</feature>
<reference evidence="23 24" key="1">
    <citation type="submission" date="2015-05" db="EMBL/GenBank/DDBJ databases">
        <title>Distinctive expansion of gene families associated with plant cell wall degradation and secondary metabolism in the genomes of grapevine trunk pathogens.</title>
        <authorList>
            <person name="Lawrence D.P."/>
            <person name="Travadon R."/>
            <person name="Rolshausen P.E."/>
            <person name="Baumgartner K."/>
        </authorList>
    </citation>
    <scope>NUCLEOTIDE SEQUENCE [LARGE SCALE GENOMIC DNA]</scope>
    <source>
        <strain evidence="23">UCRPC4</strain>
    </source>
</reference>
<keyword evidence="24" id="KW-1185">Reference proteome</keyword>
<evidence type="ECO:0000256" key="11">
    <source>
        <dbReference type="ARBA" id="ARBA00022964"/>
    </source>
</evidence>
<comment type="cofactor">
    <cofactor evidence="1">
        <name>Fe(2+)</name>
        <dbReference type="ChEBI" id="CHEBI:29033"/>
    </cofactor>
</comment>
<feature type="domain" description="JmjC" evidence="22">
    <location>
        <begin position="678"/>
        <end position="821"/>
    </location>
</feature>
<keyword evidence="9" id="KW-0862">Zinc</keyword>
<feature type="compositionally biased region" description="Polar residues" evidence="20">
    <location>
        <begin position="1333"/>
        <end position="1348"/>
    </location>
</feature>
<proteinExistence type="inferred from homology"/>
<dbReference type="PROSITE" id="PS50016">
    <property type="entry name" value="ZF_PHD_2"/>
    <property type="match status" value="1"/>
</dbReference>
<dbReference type="CDD" id="cd15517">
    <property type="entry name" value="PHD_TCF19_like"/>
    <property type="match status" value="1"/>
</dbReference>
<dbReference type="PANTHER" id="PTHR23123">
    <property type="entry name" value="PHD/F-BOX CONTAINING PROTEIN"/>
    <property type="match status" value="1"/>
</dbReference>
<dbReference type="SUPFAM" id="SSF57903">
    <property type="entry name" value="FYVE/PHD zinc finger"/>
    <property type="match status" value="1"/>
</dbReference>
<feature type="region of interest" description="Disordered" evidence="20">
    <location>
        <begin position="161"/>
        <end position="201"/>
    </location>
</feature>
<keyword evidence="12" id="KW-0560">Oxidoreductase</keyword>
<evidence type="ECO:0000256" key="1">
    <source>
        <dbReference type="ARBA" id="ARBA00001954"/>
    </source>
</evidence>
<evidence type="ECO:0000256" key="18">
    <source>
        <dbReference type="ARBA" id="ARBA00047915"/>
    </source>
</evidence>
<evidence type="ECO:0000256" key="20">
    <source>
        <dbReference type="SAM" id="MobiDB-lite"/>
    </source>
</evidence>
<feature type="region of interest" description="Disordered" evidence="20">
    <location>
        <begin position="987"/>
        <end position="1014"/>
    </location>
</feature>
<evidence type="ECO:0000256" key="5">
    <source>
        <dbReference type="ARBA" id="ARBA00013246"/>
    </source>
</evidence>
<evidence type="ECO:0000256" key="3">
    <source>
        <dbReference type="ARBA" id="ARBA00004123"/>
    </source>
</evidence>
<reference evidence="23 24" key="2">
    <citation type="submission" date="2015-05" db="EMBL/GenBank/DDBJ databases">
        <authorList>
            <person name="Morales-Cruz A."/>
            <person name="Amrine K.C."/>
            <person name="Cantu D."/>
        </authorList>
    </citation>
    <scope>NUCLEOTIDE SEQUENCE [LARGE SCALE GENOMIC DNA]</scope>
    <source>
        <strain evidence="23">UCRPC4</strain>
    </source>
</reference>
<feature type="compositionally biased region" description="Polar residues" evidence="20">
    <location>
        <begin position="1377"/>
        <end position="1390"/>
    </location>
</feature>
<feature type="compositionally biased region" description="Basic and acidic residues" evidence="20">
    <location>
        <begin position="988"/>
        <end position="999"/>
    </location>
</feature>
<feature type="region of interest" description="Disordered" evidence="20">
    <location>
        <begin position="346"/>
        <end position="399"/>
    </location>
</feature>
<comment type="subcellular location">
    <subcellularLocation>
        <location evidence="3">Nucleus</location>
    </subcellularLocation>
</comment>
<evidence type="ECO:0000313" key="23">
    <source>
        <dbReference type="EMBL" id="KKY20122.1"/>
    </source>
</evidence>
<evidence type="ECO:0000256" key="15">
    <source>
        <dbReference type="ARBA" id="ARBA00023163"/>
    </source>
</evidence>
<evidence type="ECO:0000256" key="16">
    <source>
        <dbReference type="ARBA" id="ARBA00023242"/>
    </source>
</evidence>
<dbReference type="PROSITE" id="PS51184">
    <property type="entry name" value="JMJC"/>
    <property type="match status" value="1"/>
</dbReference>
<dbReference type="InterPro" id="IPR019787">
    <property type="entry name" value="Znf_PHD-finger"/>
</dbReference>
<evidence type="ECO:0000256" key="9">
    <source>
        <dbReference type="ARBA" id="ARBA00022833"/>
    </source>
</evidence>
<dbReference type="Pfam" id="PF17811">
    <property type="entry name" value="JHD"/>
    <property type="match status" value="1"/>
</dbReference>
<organism evidence="23 24">
    <name type="scientific">Phaeomoniella chlamydospora</name>
    <name type="common">Phaeoacremonium chlamydosporum</name>
    <dbReference type="NCBI Taxonomy" id="158046"/>
    <lineage>
        <taxon>Eukaryota</taxon>
        <taxon>Fungi</taxon>
        <taxon>Dikarya</taxon>
        <taxon>Ascomycota</taxon>
        <taxon>Pezizomycotina</taxon>
        <taxon>Eurotiomycetes</taxon>
        <taxon>Chaetothyriomycetidae</taxon>
        <taxon>Phaeomoniellales</taxon>
        <taxon>Phaeomoniellaceae</taxon>
        <taxon>Phaeomoniella</taxon>
    </lineage>
</organism>
<comment type="similarity">
    <text evidence="4">Belongs to the JHDM1 histone demethylase family.</text>
</comment>
<feature type="compositionally biased region" description="Polar residues" evidence="20">
    <location>
        <begin position="373"/>
        <end position="385"/>
    </location>
</feature>
<feature type="compositionally biased region" description="Basic and acidic residues" evidence="20">
    <location>
        <begin position="1186"/>
        <end position="1203"/>
    </location>
</feature>
<dbReference type="EMBL" id="LCWF01000100">
    <property type="protein sequence ID" value="KKY20122.1"/>
    <property type="molecule type" value="Genomic_DNA"/>
</dbReference>
<comment type="catalytic activity">
    <reaction evidence="18">
        <text>N(6),N(6)-dimethyl-L-lysyl(36)-[histone H3] + 2 2-oxoglutarate + 2 O2 = L-lysyl(36)-[histone H3] + 2 formaldehyde + 2 succinate + 2 CO2</text>
        <dbReference type="Rhea" id="RHEA:42032"/>
        <dbReference type="Rhea" id="RHEA-COMP:9785"/>
        <dbReference type="Rhea" id="RHEA-COMP:9787"/>
        <dbReference type="ChEBI" id="CHEBI:15379"/>
        <dbReference type="ChEBI" id="CHEBI:16526"/>
        <dbReference type="ChEBI" id="CHEBI:16810"/>
        <dbReference type="ChEBI" id="CHEBI:16842"/>
        <dbReference type="ChEBI" id="CHEBI:29969"/>
        <dbReference type="ChEBI" id="CHEBI:30031"/>
        <dbReference type="ChEBI" id="CHEBI:61976"/>
        <dbReference type="EC" id="1.14.11.27"/>
    </reaction>
</comment>
<dbReference type="InterPro" id="IPR003347">
    <property type="entry name" value="JmjC_dom"/>
</dbReference>